<dbReference type="GO" id="GO:0016020">
    <property type="term" value="C:membrane"/>
    <property type="evidence" value="ECO:0007669"/>
    <property type="project" value="UniProtKB-SubCell"/>
</dbReference>
<keyword evidence="2" id="KW-0812">Transmembrane</keyword>
<reference evidence="5" key="1">
    <citation type="journal article" date="2024" name="Syst. Appl. Microbiol.">
        <title>First single-strain enrichments of Electrothrix cable bacteria, description of E. aestuarii sp. nov. and E. rattekaaiensis sp. nov., and proposal of a cable bacteria taxonomy following the rules of the SeqCode.</title>
        <authorList>
            <person name="Plum-Jensen L.E."/>
            <person name="Schramm A."/>
            <person name="Marshall I.P.G."/>
        </authorList>
    </citation>
    <scope>NUCLEOTIDE SEQUENCE</scope>
    <source>
        <strain evidence="5">Rat1</strain>
    </source>
</reference>
<evidence type="ECO:0000313" key="5">
    <source>
        <dbReference type="EMBL" id="XCN74107.1"/>
    </source>
</evidence>
<protein>
    <submittedName>
        <fullName evidence="5">DUF697 domain-containing protein</fullName>
    </submittedName>
</protein>
<accession>A0AAU8LY12</accession>
<keyword evidence="4" id="KW-0472">Membrane</keyword>
<dbReference type="EMBL" id="CP159373">
    <property type="protein sequence ID" value="XCN74107.1"/>
    <property type="molecule type" value="Genomic_DNA"/>
</dbReference>
<keyword evidence="3" id="KW-1133">Transmembrane helix</keyword>
<comment type="subcellular location">
    <subcellularLocation>
        <location evidence="1">Membrane</location>
        <topology evidence="1">Multi-pass membrane protein</topology>
    </subcellularLocation>
</comment>
<evidence type="ECO:0000256" key="2">
    <source>
        <dbReference type="ARBA" id="ARBA00022692"/>
    </source>
</evidence>
<reference evidence="5" key="2">
    <citation type="submission" date="2024-06" db="EMBL/GenBank/DDBJ databases">
        <authorList>
            <person name="Plum-Jensen L.E."/>
            <person name="Schramm A."/>
            <person name="Marshall I.P.G."/>
        </authorList>
    </citation>
    <scope>NUCLEOTIDE SEQUENCE</scope>
    <source>
        <strain evidence="5">Rat1</strain>
    </source>
</reference>
<organism evidence="5">
    <name type="scientific">Candidatus Electrothrix aestuarii</name>
    <dbReference type="NCBI Taxonomy" id="3062594"/>
    <lineage>
        <taxon>Bacteria</taxon>
        <taxon>Pseudomonadati</taxon>
        <taxon>Thermodesulfobacteriota</taxon>
        <taxon>Desulfobulbia</taxon>
        <taxon>Desulfobulbales</taxon>
        <taxon>Desulfobulbaceae</taxon>
        <taxon>Candidatus Electrothrix</taxon>
    </lineage>
</organism>
<dbReference type="AlphaFoldDB" id="A0AAU8LY12"/>
<evidence type="ECO:0000256" key="3">
    <source>
        <dbReference type="ARBA" id="ARBA00022989"/>
    </source>
</evidence>
<evidence type="ECO:0000256" key="1">
    <source>
        <dbReference type="ARBA" id="ARBA00004141"/>
    </source>
</evidence>
<name>A0AAU8LY12_9BACT</name>
<dbReference type="Pfam" id="PF05128">
    <property type="entry name" value="DUF697"/>
    <property type="match status" value="1"/>
</dbReference>
<evidence type="ECO:0000256" key="4">
    <source>
        <dbReference type="ARBA" id="ARBA00023136"/>
    </source>
</evidence>
<proteinExistence type="predicted"/>
<dbReference type="InterPro" id="IPR021147">
    <property type="entry name" value="DUF697"/>
</dbReference>
<sequence>MNIPKVSPDQLDKIISAHTVSSFGVGLIPAPGLDLVGLIAIQHSMIRQIAALYKVPFLKEAVQKMLSTLAGGILLSNTMPLWISVVKCIPIVGQAVGAVTMPVVCGASTYAAGKVFIQHFESGGTLLTLDPQKVKAYYQKMFEEGKGVAASMKGASEDTASETK</sequence>
<dbReference type="KEGG" id="eaj:Q3M24_04950"/>
<gene>
    <name evidence="5" type="ORF">Q3M24_04950</name>
</gene>